<evidence type="ECO:0000256" key="1">
    <source>
        <dbReference type="ARBA" id="ARBA00008760"/>
    </source>
</evidence>
<dbReference type="InterPro" id="IPR026569">
    <property type="entry name" value="Ribosomal_bL28"/>
</dbReference>
<feature type="region of interest" description="Disordered" evidence="6">
    <location>
        <begin position="21"/>
        <end position="61"/>
    </location>
</feature>
<keyword evidence="8" id="KW-1185">Reference proteome</keyword>
<dbReference type="InterPro" id="IPR037147">
    <property type="entry name" value="Ribosomal_bL28_sf"/>
</dbReference>
<dbReference type="AlphaFoldDB" id="A0AA38VHF0"/>
<dbReference type="GO" id="GO:0003735">
    <property type="term" value="F:structural constituent of ribosome"/>
    <property type="evidence" value="ECO:0007669"/>
    <property type="project" value="InterPro"/>
</dbReference>
<accession>A0AA38VHF0</accession>
<evidence type="ECO:0000313" key="8">
    <source>
        <dbReference type="Proteomes" id="UP001174691"/>
    </source>
</evidence>
<evidence type="ECO:0000256" key="6">
    <source>
        <dbReference type="SAM" id="MobiDB-lite"/>
    </source>
</evidence>
<dbReference type="Gene3D" id="2.30.170.40">
    <property type="entry name" value="Ribosomal protein L28/L24"/>
    <property type="match status" value="1"/>
</dbReference>
<comment type="function">
    <text evidence="5">Component of the mitochondrial ribosome (mitoribosome), a dedicated translation machinery responsible for the synthesis of mitochondrial genome-encoded proteins, including at least some of the essential transmembrane subunits of the mitochondrial respiratory chain. The mitoribosomes are attached to the mitochondrial inner membrane and translation products are cotranslationally integrated into the membrane.</text>
</comment>
<dbReference type="Proteomes" id="UP001174691">
    <property type="component" value="Unassembled WGS sequence"/>
</dbReference>
<dbReference type="PANTHER" id="PTHR13528:SF2">
    <property type="entry name" value="LARGE RIBOSOMAL SUBUNIT PROTEIN BL28M"/>
    <property type="match status" value="1"/>
</dbReference>
<name>A0AA38VHF0_9PEZI</name>
<dbReference type="SUPFAM" id="SSF143800">
    <property type="entry name" value="L28p-like"/>
    <property type="match status" value="1"/>
</dbReference>
<keyword evidence="2" id="KW-0689">Ribosomal protein</keyword>
<proteinExistence type="inferred from homology"/>
<dbReference type="GO" id="GO:0005762">
    <property type="term" value="C:mitochondrial large ribosomal subunit"/>
    <property type="evidence" value="ECO:0007669"/>
    <property type="project" value="TreeGrafter"/>
</dbReference>
<protein>
    <recommendedName>
        <fullName evidence="4">Large ribosomal subunit protein bL28m</fullName>
    </recommendedName>
</protein>
<organism evidence="7 8">
    <name type="scientific">Coniochaeta hoffmannii</name>
    <dbReference type="NCBI Taxonomy" id="91930"/>
    <lineage>
        <taxon>Eukaryota</taxon>
        <taxon>Fungi</taxon>
        <taxon>Dikarya</taxon>
        <taxon>Ascomycota</taxon>
        <taxon>Pezizomycotina</taxon>
        <taxon>Sordariomycetes</taxon>
        <taxon>Sordariomycetidae</taxon>
        <taxon>Coniochaetales</taxon>
        <taxon>Coniochaetaceae</taxon>
        <taxon>Coniochaeta</taxon>
    </lineage>
</organism>
<keyword evidence="3" id="KW-0687">Ribonucleoprotein</keyword>
<reference evidence="7" key="1">
    <citation type="submission" date="2022-07" db="EMBL/GenBank/DDBJ databases">
        <title>Fungi with potential for degradation of polypropylene.</title>
        <authorList>
            <person name="Gostincar C."/>
        </authorList>
    </citation>
    <scope>NUCLEOTIDE SEQUENCE</scope>
    <source>
        <strain evidence="7">EXF-13287</strain>
    </source>
</reference>
<evidence type="ECO:0000256" key="2">
    <source>
        <dbReference type="ARBA" id="ARBA00022980"/>
    </source>
</evidence>
<dbReference type="FunFam" id="2.30.170.40:FF:000003">
    <property type="entry name" value="54S ribosomal protein L24"/>
    <property type="match status" value="1"/>
</dbReference>
<dbReference type="InterPro" id="IPR034704">
    <property type="entry name" value="Ribosomal_bL28/bL31-like_sf"/>
</dbReference>
<dbReference type="PANTHER" id="PTHR13528">
    <property type="entry name" value="39S RIBOSOMAL PROTEIN L28, MITOCHONDRIAL"/>
    <property type="match status" value="1"/>
</dbReference>
<dbReference type="Pfam" id="PF00830">
    <property type="entry name" value="Ribosomal_L28"/>
    <property type="match status" value="1"/>
</dbReference>
<dbReference type="EMBL" id="JANBVN010000221">
    <property type="protein sequence ID" value="KAJ9132296.1"/>
    <property type="molecule type" value="Genomic_DNA"/>
</dbReference>
<evidence type="ECO:0000313" key="7">
    <source>
        <dbReference type="EMBL" id="KAJ9132296.1"/>
    </source>
</evidence>
<sequence>MPLTPATRPLARLLPLLQQPQPSPVSFRPFSSTPLRQGTTGQYTRQPRLTPPIPSVRGAEPQIPAYPYGARQVYKQSNTGLYGLARIRFGNIVSPKHEVKTRRKWRVNIHRKRLWSESLRAFVQTRVTTRVMRTIDKVGGLDEYLLGGKAARVKELGPWGWRLRWRVMQTPAVKARFAEERRRLGLAELSREVEEVREREEVAALGGGSVEGLREEVDAAIAKGEDIVLGEEEDEGFMREEKKV</sequence>
<gene>
    <name evidence="7" type="ORF">NKR19_g9352</name>
</gene>
<feature type="compositionally biased region" description="Polar residues" evidence="6">
    <location>
        <begin position="29"/>
        <end position="47"/>
    </location>
</feature>
<comment type="caution">
    <text evidence="7">The sequence shown here is derived from an EMBL/GenBank/DDBJ whole genome shotgun (WGS) entry which is preliminary data.</text>
</comment>
<comment type="similarity">
    <text evidence="1">Belongs to the bacterial ribosomal protein bL28 family.</text>
</comment>
<evidence type="ECO:0000256" key="4">
    <source>
        <dbReference type="ARBA" id="ARBA00035269"/>
    </source>
</evidence>
<evidence type="ECO:0000256" key="3">
    <source>
        <dbReference type="ARBA" id="ARBA00023274"/>
    </source>
</evidence>
<evidence type="ECO:0000256" key="5">
    <source>
        <dbReference type="ARBA" id="ARBA00037226"/>
    </source>
</evidence>